<dbReference type="EMBL" id="MN740631">
    <property type="protein sequence ID" value="QHU36715.1"/>
    <property type="molecule type" value="Genomic_DNA"/>
</dbReference>
<protein>
    <submittedName>
        <fullName evidence="1">Uncharacterized protein</fullName>
    </submittedName>
</protein>
<evidence type="ECO:0000313" key="1">
    <source>
        <dbReference type="EMBL" id="QHU36715.1"/>
    </source>
</evidence>
<accession>A0A6C0M385</accession>
<name>A0A6C0M385_9ZZZZ</name>
<organism evidence="1">
    <name type="scientific">viral metagenome</name>
    <dbReference type="NCBI Taxonomy" id="1070528"/>
    <lineage>
        <taxon>unclassified sequences</taxon>
        <taxon>metagenomes</taxon>
        <taxon>organismal metagenomes</taxon>
    </lineage>
</organism>
<reference evidence="1" key="1">
    <citation type="journal article" date="2020" name="Nature">
        <title>Giant virus diversity and host interactions through global metagenomics.</title>
        <authorList>
            <person name="Schulz F."/>
            <person name="Roux S."/>
            <person name="Paez-Espino D."/>
            <person name="Jungbluth S."/>
            <person name="Walsh D.A."/>
            <person name="Denef V.J."/>
            <person name="McMahon K.D."/>
            <person name="Konstantinidis K.T."/>
            <person name="Eloe-Fadrosh E.A."/>
            <person name="Kyrpides N.C."/>
            <person name="Woyke T."/>
        </authorList>
    </citation>
    <scope>NUCLEOTIDE SEQUENCE</scope>
    <source>
        <strain evidence="1">GVMAG-S-1035124-57</strain>
    </source>
</reference>
<sequence length="190" mass="20890">MSAFIKDYSFHNLARIGEDECSLGQRSIQNTDASNYMLQNFFSNDCSMKRPIEFATSQPNINFTGGHQVGAGGCNIDENSQLLIGGSALTHPRCRISLLQRPFATVPFLGRGQSNPYLESQLQQGDYLTNKRSVNLLSEQQMSCNYPLIQSIASTVTNPANLVESVAMDGWVRGGVSSRDMFYGDANCSQ</sequence>
<proteinExistence type="predicted"/>
<dbReference type="AlphaFoldDB" id="A0A6C0M385"/>